<feature type="compositionally biased region" description="Low complexity" evidence="1">
    <location>
        <begin position="122"/>
        <end position="134"/>
    </location>
</feature>
<name>A0A1B6PHQ0_SORBI</name>
<dbReference type="EMBL" id="CM000766">
    <property type="protein sequence ID" value="KXG25208.1"/>
    <property type="molecule type" value="Genomic_DNA"/>
</dbReference>
<keyword evidence="3" id="KW-1185">Reference proteome</keyword>
<proteinExistence type="predicted"/>
<feature type="region of interest" description="Disordered" evidence="1">
    <location>
        <begin position="49"/>
        <end position="77"/>
    </location>
</feature>
<accession>A0A1B6PHQ0</accession>
<dbReference type="Proteomes" id="UP000000768">
    <property type="component" value="Chromosome 7"/>
</dbReference>
<reference evidence="2 3" key="1">
    <citation type="journal article" date="2009" name="Nature">
        <title>The Sorghum bicolor genome and the diversification of grasses.</title>
        <authorList>
            <person name="Paterson A.H."/>
            <person name="Bowers J.E."/>
            <person name="Bruggmann R."/>
            <person name="Dubchak I."/>
            <person name="Grimwood J."/>
            <person name="Gundlach H."/>
            <person name="Haberer G."/>
            <person name="Hellsten U."/>
            <person name="Mitros T."/>
            <person name="Poliakov A."/>
            <person name="Schmutz J."/>
            <person name="Spannagl M."/>
            <person name="Tang H."/>
            <person name="Wang X."/>
            <person name="Wicker T."/>
            <person name="Bharti A.K."/>
            <person name="Chapman J."/>
            <person name="Feltus F.A."/>
            <person name="Gowik U."/>
            <person name="Grigoriev I.V."/>
            <person name="Lyons E."/>
            <person name="Maher C.A."/>
            <person name="Martis M."/>
            <person name="Narechania A."/>
            <person name="Otillar R.P."/>
            <person name="Penning B.W."/>
            <person name="Salamov A.A."/>
            <person name="Wang Y."/>
            <person name="Zhang L."/>
            <person name="Carpita N.C."/>
            <person name="Freeling M."/>
            <person name="Gingle A.R."/>
            <person name="Hash C.T."/>
            <person name="Keller B."/>
            <person name="Klein P."/>
            <person name="Kresovich S."/>
            <person name="McCann M.C."/>
            <person name="Ming R."/>
            <person name="Peterson D.G."/>
            <person name="Mehboob-ur-Rahman"/>
            <person name="Ware D."/>
            <person name="Westhoff P."/>
            <person name="Mayer K.F."/>
            <person name="Messing J."/>
            <person name="Rokhsar D.S."/>
        </authorList>
    </citation>
    <scope>NUCLEOTIDE SEQUENCE [LARGE SCALE GENOMIC DNA]</scope>
    <source>
        <strain evidence="3">cv. BTx623</strain>
    </source>
</reference>
<evidence type="ECO:0000313" key="3">
    <source>
        <dbReference type="Proteomes" id="UP000000768"/>
    </source>
</evidence>
<organism evidence="2 3">
    <name type="scientific">Sorghum bicolor</name>
    <name type="common">Sorghum</name>
    <name type="synonym">Sorghum vulgare</name>
    <dbReference type="NCBI Taxonomy" id="4558"/>
    <lineage>
        <taxon>Eukaryota</taxon>
        <taxon>Viridiplantae</taxon>
        <taxon>Streptophyta</taxon>
        <taxon>Embryophyta</taxon>
        <taxon>Tracheophyta</taxon>
        <taxon>Spermatophyta</taxon>
        <taxon>Magnoliopsida</taxon>
        <taxon>Liliopsida</taxon>
        <taxon>Poales</taxon>
        <taxon>Poaceae</taxon>
        <taxon>PACMAD clade</taxon>
        <taxon>Panicoideae</taxon>
        <taxon>Andropogonodae</taxon>
        <taxon>Andropogoneae</taxon>
        <taxon>Sorghinae</taxon>
        <taxon>Sorghum</taxon>
    </lineage>
</organism>
<dbReference type="Gramene" id="KXG25208">
    <property type="protein sequence ID" value="KXG25208"/>
    <property type="gene ID" value="SORBI_3007G136000"/>
</dbReference>
<sequence length="144" mass="16693">MQKEFPCKKLTLNLFRWSEARARPRPSVVGPTEKRAIIDRVRRYARQRHNGVAMISRLKSARAPPPPSSSRPSTSSISWVPPWWWRRRHHHVRTCIRLPDHRGAHHRPAGPPARSRGHSHWPLPHSSLPTTSPTRDVYTASFMD</sequence>
<evidence type="ECO:0000256" key="1">
    <source>
        <dbReference type="SAM" id="MobiDB-lite"/>
    </source>
</evidence>
<evidence type="ECO:0000313" key="2">
    <source>
        <dbReference type="EMBL" id="KXG25208.1"/>
    </source>
</evidence>
<gene>
    <name evidence="2" type="ORF">SORBI_3007G136000</name>
</gene>
<feature type="region of interest" description="Disordered" evidence="1">
    <location>
        <begin position="102"/>
        <end position="144"/>
    </location>
</feature>
<dbReference type="InParanoid" id="A0A1B6PHQ0"/>
<dbReference type="AlphaFoldDB" id="A0A1B6PHQ0"/>
<protein>
    <submittedName>
        <fullName evidence="2">Uncharacterized protein</fullName>
    </submittedName>
</protein>
<reference evidence="3" key="2">
    <citation type="journal article" date="2018" name="Plant J.">
        <title>The Sorghum bicolor reference genome: improved assembly, gene annotations, a transcriptome atlas, and signatures of genome organization.</title>
        <authorList>
            <person name="McCormick R.F."/>
            <person name="Truong S.K."/>
            <person name="Sreedasyam A."/>
            <person name="Jenkins J."/>
            <person name="Shu S."/>
            <person name="Sims D."/>
            <person name="Kennedy M."/>
            <person name="Amirebrahimi M."/>
            <person name="Weers B.D."/>
            <person name="McKinley B."/>
            <person name="Mattison A."/>
            <person name="Morishige D.T."/>
            <person name="Grimwood J."/>
            <person name="Schmutz J."/>
            <person name="Mullet J.E."/>
        </authorList>
    </citation>
    <scope>NUCLEOTIDE SEQUENCE [LARGE SCALE GENOMIC DNA]</scope>
    <source>
        <strain evidence="3">cv. BTx623</strain>
    </source>
</reference>